<dbReference type="PROSITE" id="PS00211">
    <property type="entry name" value="ABC_TRANSPORTER_1"/>
    <property type="match status" value="1"/>
</dbReference>
<dbReference type="InterPro" id="IPR012340">
    <property type="entry name" value="NA-bd_OB-fold"/>
</dbReference>
<dbReference type="KEGG" id="mmyr:MXMO3_02378"/>
<reference evidence="7 8" key="1">
    <citation type="submission" date="2017-05" db="EMBL/GenBank/DDBJ databases">
        <title>Genome Analysis of Maritalea myrionectae HL2708#5.</title>
        <authorList>
            <consortium name="Cotde Inc.-PKNU"/>
            <person name="Jang D."/>
            <person name="Oh H.-M."/>
        </authorList>
    </citation>
    <scope>NUCLEOTIDE SEQUENCE [LARGE SCALE GENOMIC DNA]</scope>
    <source>
        <strain evidence="7 8">HL2708#5</strain>
    </source>
</reference>
<dbReference type="Gene3D" id="2.40.50.100">
    <property type="match status" value="1"/>
</dbReference>
<dbReference type="InterPro" id="IPR015855">
    <property type="entry name" value="ABC_transpr_MalK-like"/>
</dbReference>
<dbReference type="GO" id="GO:0140359">
    <property type="term" value="F:ABC-type transporter activity"/>
    <property type="evidence" value="ECO:0007669"/>
    <property type="project" value="InterPro"/>
</dbReference>
<dbReference type="EMBL" id="CP021330">
    <property type="protein sequence ID" value="AVX04891.1"/>
    <property type="molecule type" value="Genomic_DNA"/>
</dbReference>
<organism evidence="7 8">
    <name type="scientific">Maritalea myrionectae</name>
    <dbReference type="NCBI Taxonomy" id="454601"/>
    <lineage>
        <taxon>Bacteria</taxon>
        <taxon>Pseudomonadati</taxon>
        <taxon>Pseudomonadota</taxon>
        <taxon>Alphaproteobacteria</taxon>
        <taxon>Hyphomicrobiales</taxon>
        <taxon>Devosiaceae</taxon>
        <taxon>Maritalea</taxon>
    </lineage>
</organism>
<keyword evidence="3" id="KW-0813">Transport</keyword>
<comment type="similarity">
    <text evidence="2">Belongs to the ABC transporter superfamily.</text>
</comment>
<dbReference type="PANTHER" id="PTHR43875">
    <property type="entry name" value="MALTODEXTRIN IMPORT ATP-BINDING PROTEIN MSMX"/>
    <property type="match status" value="1"/>
</dbReference>
<dbReference type="PROSITE" id="PS50893">
    <property type="entry name" value="ABC_TRANSPORTER_2"/>
    <property type="match status" value="1"/>
</dbReference>
<dbReference type="PANTHER" id="PTHR43875:SF1">
    <property type="entry name" value="OSMOPROTECTIVE COMPOUNDS UPTAKE ATP-BINDING PROTEIN GGTA"/>
    <property type="match status" value="1"/>
</dbReference>
<keyword evidence="8" id="KW-1185">Reference proteome</keyword>
<dbReference type="CDD" id="cd03301">
    <property type="entry name" value="ABC_MalK_N"/>
    <property type="match status" value="1"/>
</dbReference>
<proteinExistence type="inferred from homology"/>
<dbReference type="InterPro" id="IPR040582">
    <property type="entry name" value="OB_MalK-like"/>
</dbReference>
<evidence type="ECO:0000256" key="1">
    <source>
        <dbReference type="ARBA" id="ARBA00004417"/>
    </source>
</evidence>
<dbReference type="InterPro" id="IPR008995">
    <property type="entry name" value="Mo/tungstate-bd_C_term_dom"/>
</dbReference>
<dbReference type="Gene3D" id="2.40.50.140">
    <property type="entry name" value="Nucleic acid-binding proteins"/>
    <property type="match status" value="1"/>
</dbReference>
<dbReference type="Pfam" id="PF17912">
    <property type="entry name" value="OB_MalK"/>
    <property type="match status" value="1"/>
</dbReference>
<keyword evidence="5" id="KW-0067">ATP-binding</keyword>
<name>A0A2R4MFR6_9HYPH</name>
<evidence type="ECO:0000313" key="7">
    <source>
        <dbReference type="EMBL" id="AVX04891.1"/>
    </source>
</evidence>
<keyword evidence="4" id="KW-0547">Nucleotide-binding</keyword>
<dbReference type="InterPro" id="IPR017871">
    <property type="entry name" value="ABC_transporter-like_CS"/>
</dbReference>
<dbReference type="GO" id="GO:0055052">
    <property type="term" value="C:ATP-binding cassette (ABC) transporter complex, substrate-binding subunit-containing"/>
    <property type="evidence" value="ECO:0007669"/>
    <property type="project" value="TreeGrafter"/>
</dbReference>
<dbReference type="GO" id="GO:0008643">
    <property type="term" value="P:carbohydrate transport"/>
    <property type="evidence" value="ECO:0007669"/>
    <property type="project" value="InterPro"/>
</dbReference>
<protein>
    <submittedName>
        <fullName evidence="7">Fe(3+)-transporting ATPase</fullName>
    </submittedName>
</protein>
<evidence type="ECO:0000256" key="5">
    <source>
        <dbReference type="ARBA" id="ARBA00022840"/>
    </source>
</evidence>
<dbReference type="Proteomes" id="UP000258927">
    <property type="component" value="Chromosome"/>
</dbReference>
<sequence length="373" mass="41261">MTEVSLQQVVKRYGQLEVVHAIDLEIRHSEFVVLVGPSGCGKSTTLRMIAGLEEISDGTIKIGDKVVNKLPPRDRNISMVFQNYALYPHMSVRENLGFGLKIAKHPESEINKRVEEAAEILGLGMLMDRLPAELSGGQRQRVAMGRAIVRNPDVFLFDEPLSNLDAKLRVQMRTEIKKLHKRVNNTIVYVTHDQVEAMTLADRIVIMRDGHIEQVGSPLKVFDHPNNTFVASFIGSPPMNQLSGKVIEKEGVPHIDLEGNLTIPVPNRARNHVQIGQQVIVGVRPDDLTPEGHGMSDVGEIVSFDLSVSISEPLGTESILFSTIGNNEVQGKMLNPRPIEGEERLTFNLSLDRTHLFDAETGQNVLGHSDGSN</sequence>
<dbReference type="FunFam" id="3.40.50.300:FF:000042">
    <property type="entry name" value="Maltose/maltodextrin ABC transporter, ATP-binding protein"/>
    <property type="match status" value="1"/>
</dbReference>
<dbReference type="SUPFAM" id="SSF52540">
    <property type="entry name" value="P-loop containing nucleoside triphosphate hydrolases"/>
    <property type="match status" value="1"/>
</dbReference>
<dbReference type="NCBIfam" id="NF008653">
    <property type="entry name" value="PRK11650.1"/>
    <property type="match status" value="1"/>
</dbReference>
<dbReference type="GO" id="GO:0016887">
    <property type="term" value="F:ATP hydrolysis activity"/>
    <property type="evidence" value="ECO:0007669"/>
    <property type="project" value="InterPro"/>
</dbReference>
<feature type="domain" description="ABC transporter" evidence="6">
    <location>
        <begin position="4"/>
        <end position="234"/>
    </location>
</feature>
<dbReference type="STRING" id="1122213.GCA_000423365_00057"/>
<evidence type="ECO:0000256" key="2">
    <source>
        <dbReference type="ARBA" id="ARBA00005417"/>
    </source>
</evidence>
<dbReference type="AlphaFoldDB" id="A0A2R4MFR6"/>
<evidence type="ECO:0000259" key="6">
    <source>
        <dbReference type="PROSITE" id="PS50893"/>
    </source>
</evidence>
<gene>
    <name evidence="7" type="ORF">MXMO3_02378</name>
</gene>
<dbReference type="Pfam" id="PF00005">
    <property type="entry name" value="ABC_tran"/>
    <property type="match status" value="1"/>
</dbReference>
<dbReference type="InterPro" id="IPR003593">
    <property type="entry name" value="AAA+_ATPase"/>
</dbReference>
<dbReference type="InterPro" id="IPR003439">
    <property type="entry name" value="ABC_transporter-like_ATP-bd"/>
</dbReference>
<accession>A0A2R4MFR6</accession>
<dbReference type="GO" id="GO:0005524">
    <property type="term" value="F:ATP binding"/>
    <property type="evidence" value="ECO:0007669"/>
    <property type="project" value="UniProtKB-KW"/>
</dbReference>
<dbReference type="Gene3D" id="3.40.50.300">
    <property type="entry name" value="P-loop containing nucleotide triphosphate hydrolases"/>
    <property type="match status" value="1"/>
</dbReference>
<dbReference type="SUPFAM" id="SSF50331">
    <property type="entry name" value="MOP-like"/>
    <property type="match status" value="1"/>
</dbReference>
<dbReference type="InterPro" id="IPR047641">
    <property type="entry name" value="ABC_transpr_MalK/UgpC-like"/>
</dbReference>
<dbReference type="RefSeq" id="WP_117395995.1">
    <property type="nucleotide sequence ID" value="NZ_CP021330.1"/>
</dbReference>
<dbReference type="InterPro" id="IPR027417">
    <property type="entry name" value="P-loop_NTPase"/>
</dbReference>
<evidence type="ECO:0000256" key="4">
    <source>
        <dbReference type="ARBA" id="ARBA00022741"/>
    </source>
</evidence>
<dbReference type="SMART" id="SM00382">
    <property type="entry name" value="AAA"/>
    <property type="match status" value="1"/>
</dbReference>
<comment type="subcellular location">
    <subcellularLocation>
        <location evidence="1">Cell inner membrane</location>
        <topology evidence="1">Peripheral membrane protein</topology>
    </subcellularLocation>
</comment>
<evidence type="ECO:0000256" key="3">
    <source>
        <dbReference type="ARBA" id="ARBA00022448"/>
    </source>
</evidence>
<evidence type="ECO:0000313" key="8">
    <source>
        <dbReference type="Proteomes" id="UP000258927"/>
    </source>
</evidence>